<evidence type="ECO:0000313" key="1">
    <source>
        <dbReference type="EMBL" id="KKN46488.1"/>
    </source>
</evidence>
<reference evidence="1" key="1">
    <citation type="journal article" date="2015" name="Nature">
        <title>Complex archaea that bridge the gap between prokaryotes and eukaryotes.</title>
        <authorList>
            <person name="Spang A."/>
            <person name="Saw J.H."/>
            <person name="Jorgensen S.L."/>
            <person name="Zaremba-Niedzwiedzka K."/>
            <person name="Martijn J."/>
            <person name="Lind A.E."/>
            <person name="van Eijk R."/>
            <person name="Schleper C."/>
            <person name="Guy L."/>
            <person name="Ettema T.J."/>
        </authorList>
    </citation>
    <scope>NUCLEOTIDE SEQUENCE</scope>
</reference>
<accession>A0A0F9TYL0</accession>
<dbReference type="EMBL" id="LAZR01001328">
    <property type="protein sequence ID" value="KKN46488.1"/>
    <property type="molecule type" value="Genomic_DNA"/>
</dbReference>
<sequence>MPTLTYCYRYSHGAILYRDFQIGEAPDTIYICSGVLLLRDREREREIDQEQREL</sequence>
<name>A0A0F9TYL0_9ZZZZ</name>
<organism evidence="1">
    <name type="scientific">marine sediment metagenome</name>
    <dbReference type="NCBI Taxonomy" id="412755"/>
    <lineage>
        <taxon>unclassified sequences</taxon>
        <taxon>metagenomes</taxon>
        <taxon>ecological metagenomes</taxon>
    </lineage>
</organism>
<proteinExistence type="predicted"/>
<gene>
    <name evidence="1" type="ORF">LCGC14_0672580</name>
</gene>
<dbReference type="AlphaFoldDB" id="A0A0F9TYL0"/>
<comment type="caution">
    <text evidence="1">The sequence shown here is derived from an EMBL/GenBank/DDBJ whole genome shotgun (WGS) entry which is preliminary data.</text>
</comment>
<protein>
    <submittedName>
        <fullName evidence="1">Uncharacterized protein</fullName>
    </submittedName>
</protein>